<name>A0A9X3F669_9BACT</name>
<evidence type="ECO:0000313" key="3">
    <source>
        <dbReference type="EMBL" id="MCY1721248.1"/>
    </source>
</evidence>
<dbReference type="AlphaFoldDB" id="A0A9X3F669"/>
<proteinExistence type="predicted"/>
<dbReference type="Proteomes" id="UP001145087">
    <property type="component" value="Unassembled WGS sequence"/>
</dbReference>
<keyword evidence="1" id="KW-0175">Coiled coil</keyword>
<dbReference type="EMBL" id="JAPOHD010000027">
    <property type="protein sequence ID" value="MCY1721248.1"/>
    <property type="molecule type" value="Genomic_DNA"/>
</dbReference>
<keyword evidence="4" id="KW-1185">Reference proteome</keyword>
<protein>
    <submittedName>
        <fullName evidence="3">DUF4252 domain-containing protein</fullName>
    </submittedName>
</protein>
<reference evidence="3" key="1">
    <citation type="submission" date="2022-11" db="EMBL/GenBank/DDBJ databases">
        <title>Marilongibacter aestuarii gen. nov., sp. nov., isolated from tidal flat sediment.</title>
        <authorList>
            <person name="Jiayan W."/>
        </authorList>
    </citation>
    <scope>NUCLEOTIDE SEQUENCE</scope>
    <source>
        <strain evidence="3">Z1-6</strain>
    </source>
</reference>
<gene>
    <name evidence="3" type="ORF">OU798_12895</name>
</gene>
<sequence>MKKILLMVLVLGISFPVLAQQSGNLFEQLTEKYADKDGFSASRLTKDMFDLYLRKKNVEESSEVAVALKNLDNILVVSESNVQGFPFGTENSFGVGNSEDKMKPEKRSKDDSDLMHQEILNYYKSNNYTLFKTEKRMGEDIKVYLKKNDSGIKALALITKSSMATNLVELQGDIDLTTVASLSKAINLRGLENLYKIDNSGPYFGQFPSSGHFEMTEERIAEMEARAREIAERHVELSEEQRAKIEQQAQFQAQKQMEMAEKYREMAEKYGRQPIFLSTPGDTNTVYYINGKKVKPEDVKKKLQDEEIEQVVKKHDDKEGKTVIKITTK</sequence>
<evidence type="ECO:0000256" key="1">
    <source>
        <dbReference type="SAM" id="Coils"/>
    </source>
</evidence>
<accession>A0A9X3F669</accession>
<keyword evidence="2" id="KW-0732">Signal</keyword>
<feature type="chain" id="PRO_5040731168" evidence="2">
    <location>
        <begin position="20"/>
        <end position="329"/>
    </location>
</feature>
<comment type="caution">
    <text evidence="3">The sequence shown here is derived from an EMBL/GenBank/DDBJ whole genome shotgun (WGS) entry which is preliminary data.</text>
</comment>
<feature type="coiled-coil region" evidence="1">
    <location>
        <begin position="213"/>
        <end position="255"/>
    </location>
</feature>
<dbReference type="RefSeq" id="WP_343333580.1">
    <property type="nucleotide sequence ID" value="NZ_JAPOHD010000027.1"/>
</dbReference>
<feature type="signal peptide" evidence="2">
    <location>
        <begin position="1"/>
        <end position="19"/>
    </location>
</feature>
<evidence type="ECO:0000256" key="2">
    <source>
        <dbReference type="SAM" id="SignalP"/>
    </source>
</evidence>
<organism evidence="3 4">
    <name type="scientific">Draconibacterium aestuarii</name>
    <dbReference type="NCBI Taxonomy" id="2998507"/>
    <lineage>
        <taxon>Bacteria</taxon>
        <taxon>Pseudomonadati</taxon>
        <taxon>Bacteroidota</taxon>
        <taxon>Bacteroidia</taxon>
        <taxon>Marinilabiliales</taxon>
        <taxon>Prolixibacteraceae</taxon>
        <taxon>Draconibacterium</taxon>
    </lineage>
</organism>
<evidence type="ECO:0000313" key="4">
    <source>
        <dbReference type="Proteomes" id="UP001145087"/>
    </source>
</evidence>